<sequence>MDAASNRDRDSADAHFTPQLFDVRPSGGDGGPFHLVWLKHSVEETFQTVATALQHQARLERNLQTPISDSPNSSNKVNRALVEARQSATETLKFLNTLLNSIPVTRRPTPSSAIKAEQVFSTPELLEGILTELDVHDLLSALQVNRTTAAMPSTSPRLKDMLHLRPTKSGHLQTNFGGPDNANSYPPHVQFRNDHQYNFVQMMRDKPSTNKVEIRVRATLSSPYEEMREKWRPLPEPGSLIRRMLICQPPIKTMRYAPWCCHTRYCDIPGIRYPSNSKDLRVQHKNCPLAKVDAHGQDGTVDVSVVFDGELEIEDDDPYISDQIQVHKEMQAAYDQEPWMSEMSDFVQAKRKAHENGSRIPTFRKWQDREAALLKAYIDH</sequence>
<comment type="caution">
    <text evidence="1">The sequence shown here is derived from an EMBL/GenBank/DDBJ whole genome shotgun (WGS) entry which is preliminary data.</text>
</comment>
<evidence type="ECO:0000313" key="2">
    <source>
        <dbReference type="Proteomes" id="UP001281147"/>
    </source>
</evidence>
<protein>
    <submittedName>
        <fullName evidence="1">Uncharacterized protein</fullName>
    </submittedName>
</protein>
<dbReference type="EMBL" id="JAUTXU010000274">
    <property type="protein sequence ID" value="KAK3691154.1"/>
    <property type="molecule type" value="Genomic_DNA"/>
</dbReference>
<reference evidence="1" key="1">
    <citation type="submission" date="2023-07" db="EMBL/GenBank/DDBJ databases">
        <title>Black Yeasts Isolated from many extreme environments.</title>
        <authorList>
            <person name="Coleine C."/>
            <person name="Stajich J.E."/>
            <person name="Selbmann L."/>
        </authorList>
    </citation>
    <scope>NUCLEOTIDE SEQUENCE</scope>
    <source>
        <strain evidence="1">CCFEE 5714</strain>
    </source>
</reference>
<name>A0ACC3MFX8_9PEZI</name>
<proteinExistence type="predicted"/>
<evidence type="ECO:0000313" key="1">
    <source>
        <dbReference type="EMBL" id="KAK3691154.1"/>
    </source>
</evidence>
<organism evidence="1 2">
    <name type="scientific">Vermiconidia calcicola</name>
    <dbReference type="NCBI Taxonomy" id="1690605"/>
    <lineage>
        <taxon>Eukaryota</taxon>
        <taxon>Fungi</taxon>
        <taxon>Dikarya</taxon>
        <taxon>Ascomycota</taxon>
        <taxon>Pezizomycotina</taxon>
        <taxon>Dothideomycetes</taxon>
        <taxon>Dothideomycetidae</taxon>
        <taxon>Mycosphaerellales</taxon>
        <taxon>Extremaceae</taxon>
        <taxon>Vermiconidia</taxon>
    </lineage>
</organism>
<gene>
    <name evidence="1" type="ORF">LTR37_018858</name>
</gene>
<dbReference type="Proteomes" id="UP001281147">
    <property type="component" value="Unassembled WGS sequence"/>
</dbReference>
<accession>A0ACC3MFX8</accession>
<keyword evidence="2" id="KW-1185">Reference proteome</keyword>